<comment type="caution">
    <text evidence="5">The sequence shown here is derived from an EMBL/GenBank/DDBJ whole genome shotgun (WGS) entry which is preliminary data.</text>
</comment>
<dbReference type="EMBL" id="JPVZ01000003">
    <property type="protein sequence ID" value="OAZ10180.1"/>
    <property type="molecule type" value="Genomic_DNA"/>
</dbReference>
<dbReference type="PANTHER" id="PTHR43132:SF2">
    <property type="entry name" value="ARSENICAL RESISTANCE OPERON REPRESSOR ARSR-RELATED"/>
    <property type="match status" value="1"/>
</dbReference>
<keyword evidence="3" id="KW-0804">Transcription</keyword>
<dbReference type="InterPro" id="IPR001845">
    <property type="entry name" value="HTH_ArsR_DNA-bd_dom"/>
</dbReference>
<reference evidence="5 6" key="1">
    <citation type="submission" date="2014-07" db="EMBL/GenBank/DDBJ databases">
        <title>Draft genome sequence of Thalassospira tepidiphila 1-1B.</title>
        <authorList>
            <person name="Lai Q."/>
            <person name="Shao Z."/>
        </authorList>
    </citation>
    <scope>NUCLEOTIDE SEQUENCE [LARGE SCALE GENOMIC DNA]</scope>
    <source>
        <strain evidence="5 6">MCCC 1A03514</strain>
    </source>
</reference>
<accession>A0A853KZN7</accession>
<dbReference type="SMART" id="SM00418">
    <property type="entry name" value="HTH_ARSR"/>
    <property type="match status" value="1"/>
</dbReference>
<evidence type="ECO:0000313" key="6">
    <source>
        <dbReference type="Proteomes" id="UP000094009"/>
    </source>
</evidence>
<dbReference type="Pfam" id="PF01022">
    <property type="entry name" value="HTH_5"/>
    <property type="match status" value="1"/>
</dbReference>
<dbReference type="SUPFAM" id="SSF46785">
    <property type="entry name" value="Winged helix' DNA-binding domain"/>
    <property type="match status" value="1"/>
</dbReference>
<dbReference type="InterPro" id="IPR036388">
    <property type="entry name" value="WH-like_DNA-bd_sf"/>
</dbReference>
<evidence type="ECO:0000256" key="3">
    <source>
        <dbReference type="ARBA" id="ARBA00023163"/>
    </source>
</evidence>
<dbReference type="CDD" id="cd00090">
    <property type="entry name" value="HTH_ARSR"/>
    <property type="match status" value="1"/>
</dbReference>
<evidence type="ECO:0000313" key="5">
    <source>
        <dbReference type="EMBL" id="OAZ10180.1"/>
    </source>
</evidence>
<name>A0A853KZN7_9PROT</name>
<evidence type="ECO:0000256" key="2">
    <source>
        <dbReference type="ARBA" id="ARBA00023125"/>
    </source>
</evidence>
<dbReference type="AlphaFoldDB" id="A0A853KZN7"/>
<gene>
    <name evidence="5" type="ORF">TH4_07965</name>
</gene>
<dbReference type="InterPro" id="IPR011991">
    <property type="entry name" value="ArsR-like_HTH"/>
</dbReference>
<dbReference type="GO" id="GO:0003700">
    <property type="term" value="F:DNA-binding transcription factor activity"/>
    <property type="evidence" value="ECO:0007669"/>
    <property type="project" value="InterPro"/>
</dbReference>
<dbReference type="GO" id="GO:0003677">
    <property type="term" value="F:DNA binding"/>
    <property type="evidence" value="ECO:0007669"/>
    <property type="project" value="UniProtKB-KW"/>
</dbReference>
<keyword evidence="1" id="KW-0805">Transcription regulation</keyword>
<dbReference type="InterPro" id="IPR051011">
    <property type="entry name" value="Metal_resp_trans_reg"/>
</dbReference>
<evidence type="ECO:0000256" key="1">
    <source>
        <dbReference type="ARBA" id="ARBA00023015"/>
    </source>
</evidence>
<dbReference type="InterPro" id="IPR036390">
    <property type="entry name" value="WH_DNA-bd_sf"/>
</dbReference>
<sequence>MELNNLEEKAEQASTLLKAMSNQSRLLILCQLNEGEKSVGELERIVGLSQSALSQHLARLRRDKLVQTRREAQTIYYSLNGNDALRVIETLYGLYCNASRNSAAA</sequence>
<dbReference type="PRINTS" id="PR00778">
    <property type="entry name" value="HTHARSR"/>
</dbReference>
<keyword evidence="2" id="KW-0238">DNA-binding</keyword>
<evidence type="ECO:0000259" key="4">
    <source>
        <dbReference type="PROSITE" id="PS50987"/>
    </source>
</evidence>
<dbReference type="FunFam" id="1.10.10.10:FF:000403">
    <property type="entry name" value="ArsR family transcriptional regulator"/>
    <property type="match status" value="1"/>
</dbReference>
<feature type="domain" description="HTH arsR-type" evidence="4">
    <location>
        <begin position="6"/>
        <end position="99"/>
    </location>
</feature>
<dbReference type="PROSITE" id="PS50987">
    <property type="entry name" value="HTH_ARSR_2"/>
    <property type="match status" value="1"/>
</dbReference>
<dbReference type="NCBIfam" id="NF033788">
    <property type="entry name" value="HTH_metalloreg"/>
    <property type="match status" value="1"/>
</dbReference>
<dbReference type="Gene3D" id="1.10.10.10">
    <property type="entry name" value="Winged helix-like DNA-binding domain superfamily/Winged helix DNA-binding domain"/>
    <property type="match status" value="1"/>
</dbReference>
<dbReference type="Proteomes" id="UP000094009">
    <property type="component" value="Unassembled WGS sequence"/>
</dbReference>
<organism evidence="5 6">
    <name type="scientific">Thalassospira tepidiphila MCCC 1A03514</name>
    <dbReference type="NCBI Taxonomy" id="1177930"/>
    <lineage>
        <taxon>Bacteria</taxon>
        <taxon>Pseudomonadati</taxon>
        <taxon>Pseudomonadota</taxon>
        <taxon>Alphaproteobacteria</taxon>
        <taxon>Rhodospirillales</taxon>
        <taxon>Thalassospiraceae</taxon>
        <taxon>Thalassospira</taxon>
    </lineage>
</organism>
<dbReference type="PANTHER" id="PTHR43132">
    <property type="entry name" value="ARSENICAL RESISTANCE OPERON REPRESSOR ARSR-RELATED"/>
    <property type="match status" value="1"/>
</dbReference>
<dbReference type="RefSeq" id="WP_008891276.1">
    <property type="nucleotide sequence ID" value="NZ_JPVZ01000003.1"/>
</dbReference>
<proteinExistence type="predicted"/>
<protein>
    <submittedName>
        <fullName evidence="5">ArsR family transcriptional regulator</fullName>
    </submittedName>
</protein>